<evidence type="ECO:0000313" key="1">
    <source>
        <dbReference type="EMBL" id="OQA52455.1"/>
    </source>
</evidence>
<proteinExistence type="predicted"/>
<comment type="caution">
    <text evidence="1">The sequence shown here is derived from an EMBL/GenBank/DDBJ whole genome shotgun (WGS) entry which is preliminary data.</text>
</comment>
<dbReference type="Proteomes" id="UP000485367">
    <property type="component" value="Unassembled WGS sequence"/>
</dbReference>
<dbReference type="EMBL" id="MWBO01000031">
    <property type="protein sequence ID" value="OQA52455.1"/>
    <property type="molecule type" value="Genomic_DNA"/>
</dbReference>
<protein>
    <submittedName>
        <fullName evidence="1">Uncharacterized protein</fullName>
    </submittedName>
</protein>
<name>A0A1V5SD94_9BACT</name>
<gene>
    <name evidence="1" type="ORF">BWY43_00522</name>
</gene>
<dbReference type="AlphaFoldDB" id="A0A1V5SD94"/>
<organism evidence="1">
    <name type="scientific">candidate division WS2 bacterium ADurb.Bin280</name>
    <dbReference type="NCBI Taxonomy" id="1852829"/>
    <lineage>
        <taxon>Bacteria</taxon>
        <taxon>candidate division WS2</taxon>
    </lineage>
</organism>
<reference evidence="1" key="1">
    <citation type="submission" date="2017-02" db="EMBL/GenBank/DDBJ databases">
        <title>Delving into the versatile metabolic prowess of the omnipresent phylum Bacteroidetes.</title>
        <authorList>
            <person name="Nobu M.K."/>
            <person name="Mei R."/>
            <person name="Narihiro T."/>
            <person name="Kuroda K."/>
            <person name="Liu W.-T."/>
        </authorList>
    </citation>
    <scope>NUCLEOTIDE SEQUENCE</scope>
    <source>
        <strain evidence="1">ADurb.Bin280</strain>
    </source>
</reference>
<accession>A0A1V5SD94</accession>
<sequence>MKNLTLRLYENILLQNTRDELVIELVGELDYLKDKIKKMAEKKLPLSIERGDRSAIRSIIRELAECHLKLNDPRKWQDIESAKREELIALTTEQIIKILIEKYPSLNEDSLYAIGPALIEWNFQATQWRNEE</sequence>